<proteinExistence type="predicted"/>
<evidence type="ECO:0000313" key="2">
    <source>
        <dbReference type="Proteomes" id="UP001139981"/>
    </source>
</evidence>
<accession>A0ACC1M9V4</accession>
<keyword evidence="2" id="KW-1185">Reference proteome</keyword>
<gene>
    <name evidence="1" type="ORF">IWW38_000137</name>
</gene>
<evidence type="ECO:0000313" key="1">
    <source>
        <dbReference type="EMBL" id="KAJ2901172.1"/>
    </source>
</evidence>
<sequence length="931" mass="102092">MSISSDLVSSPFPDALSVTWQDVIESKIDSIVAIKIIRPFMFETEARCSSQATGFIVDASNGIILTNRHVVSAGPVVAKAIFNNHEEVELKAIYRDPIHDFGFFKFDPTLIKHTKLGEIELYPEGAKVGVDIRVIGNNAGQKVSILASSISLIDRNVPHLGEMTYNDSNTFYIQASTNGSGGSSGSPMINMAGQAVAIVSAGLTKASTDLYLPLDRVKRALECIQSQTAVTRGTIQTTFECRSYDEVRRLGVSESIENSVRKDVPSSIGMMAINTVLPDGPGHIAGLEEGDVLYSINGKTVAHFVLLEEFLDSSVDQILKLTIVRGDTVFDVDVTVQDLHALEPSQMLAFGGGTTMTNLSFQLANYYRVPVSGVIANLLFCILDGAAVVGPHLIKSINGKAVANVTQVLDIIKTIGNNECVPIKYFHISEYYNSTLIDGSLKISHLWNQMTLYTRNDDTGLWDKESITDLPPAREIEPANILFPAIVNADVAKLESVVHSMVKVKCMIPIFIEGNVNRVNSGYGAIVDVERGLVVVSRETVASTACRITITIAGLAMIPAKLLFQHPTFCFAIIQYDPKHIGTTKVKAIQFSEKVLEAGDNVRMLAMSKYEMPVCINSQVSNILPVETLLFEPPRWRSINAEVALLDNPTSTNYGFGVIVDENGDTQALWLEYVKSSKVIAVGGMSVQALIPALRALQRNEEPEPRSLKIEVMPITIVKAKQAGLSNERGNELQSTASTRSQLYQVQRIEAQSMARGVLQDLDIIVSINGKLTRMLEDFDVQTTSQSLEIVVLRDSQELTLQVQTTETKQEVQKVVSWAGALFHASHKTVLQQSAIVPEGVFCADVVSSSFSATRGMVEGHWVTHVNDVATPDIDLFEQAVNACKDDEYVRVKVVSAKQKPDVLTIKMCYHYWPTTTLVKDRQSAEGWRYI</sequence>
<dbReference type="Proteomes" id="UP001139981">
    <property type="component" value="Unassembled WGS sequence"/>
</dbReference>
<reference evidence="1" key="1">
    <citation type="submission" date="2022-07" db="EMBL/GenBank/DDBJ databases">
        <title>Phylogenomic reconstructions and comparative analyses of Kickxellomycotina fungi.</title>
        <authorList>
            <person name="Reynolds N.K."/>
            <person name="Stajich J.E."/>
            <person name="Barry K."/>
            <person name="Grigoriev I.V."/>
            <person name="Crous P."/>
            <person name="Smith M.E."/>
        </authorList>
    </citation>
    <scope>NUCLEOTIDE SEQUENCE</scope>
    <source>
        <strain evidence="1">CBS 190363</strain>
    </source>
</reference>
<protein>
    <submittedName>
        <fullName evidence="1">Uncharacterized protein</fullName>
    </submittedName>
</protein>
<name>A0ACC1M9V4_9FUNG</name>
<comment type="caution">
    <text evidence="1">The sequence shown here is derived from an EMBL/GenBank/DDBJ whole genome shotgun (WGS) entry which is preliminary data.</text>
</comment>
<organism evidence="1 2">
    <name type="scientific">Coemansia aciculifera</name>
    <dbReference type="NCBI Taxonomy" id="417176"/>
    <lineage>
        <taxon>Eukaryota</taxon>
        <taxon>Fungi</taxon>
        <taxon>Fungi incertae sedis</taxon>
        <taxon>Zoopagomycota</taxon>
        <taxon>Kickxellomycotina</taxon>
        <taxon>Kickxellomycetes</taxon>
        <taxon>Kickxellales</taxon>
        <taxon>Kickxellaceae</taxon>
        <taxon>Coemansia</taxon>
    </lineage>
</organism>
<dbReference type="EMBL" id="JANBVB010000001">
    <property type="protein sequence ID" value="KAJ2901172.1"/>
    <property type="molecule type" value="Genomic_DNA"/>
</dbReference>